<evidence type="ECO:0000313" key="18">
    <source>
        <dbReference type="EMBL" id="CAD8585105.1"/>
    </source>
</evidence>
<dbReference type="NCBIfam" id="TIGR00562">
    <property type="entry name" value="proto_IX_ox"/>
    <property type="match status" value="1"/>
</dbReference>
<evidence type="ECO:0000256" key="3">
    <source>
        <dbReference type="ARBA" id="ARBA00005073"/>
    </source>
</evidence>
<dbReference type="GO" id="GO:0004729">
    <property type="term" value="F:oxygen-dependent protoporphyrinogen oxidase activity"/>
    <property type="evidence" value="ECO:0007669"/>
    <property type="project" value="UniProtKB-UniRule"/>
</dbReference>
<dbReference type="InterPro" id="IPR002937">
    <property type="entry name" value="Amino_oxidase"/>
</dbReference>
<comment type="subcellular location">
    <subcellularLocation>
        <location evidence="2 15">Plastid</location>
        <location evidence="2 15">Chloroplast</location>
    </subcellularLocation>
</comment>
<dbReference type="EMBL" id="HBEW01006234">
    <property type="protein sequence ID" value="CAD8585105.1"/>
    <property type="molecule type" value="Transcribed_RNA"/>
</dbReference>
<keyword evidence="13 15" id="KW-0627">Porphyrin biosynthesis</keyword>
<comment type="function">
    <text evidence="1 15">Catalyzes the 6-electron oxidation of protoporphyrinogen-IX to form protoporphyrin-IX.</text>
</comment>
<evidence type="ECO:0000256" key="15">
    <source>
        <dbReference type="RuleBase" id="RU367069"/>
    </source>
</evidence>
<dbReference type="InterPro" id="IPR050464">
    <property type="entry name" value="Zeta_carotene_desat/Oxidored"/>
</dbReference>
<dbReference type="SUPFAM" id="SSF54373">
    <property type="entry name" value="FAD-linked reductases, C-terminal domain"/>
    <property type="match status" value="1"/>
</dbReference>
<evidence type="ECO:0000256" key="12">
    <source>
        <dbReference type="ARBA" id="ARBA00023133"/>
    </source>
</evidence>
<keyword evidence="7 15" id="KW-0285">Flavoprotein</keyword>
<evidence type="ECO:0000256" key="2">
    <source>
        <dbReference type="ARBA" id="ARBA00004229"/>
    </source>
</evidence>
<dbReference type="GO" id="GO:0006782">
    <property type="term" value="P:protoporphyrinogen IX biosynthetic process"/>
    <property type="evidence" value="ECO:0007669"/>
    <property type="project" value="UniProtKB-UniRule"/>
</dbReference>
<feature type="region of interest" description="Disordered" evidence="16">
    <location>
        <begin position="1"/>
        <end position="26"/>
    </location>
</feature>
<evidence type="ECO:0000256" key="8">
    <source>
        <dbReference type="ARBA" id="ARBA00022640"/>
    </source>
</evidence>
<dbReference type="FunFam" id="1.10.3110.10:FF:000002">
    <property type="entry name" value="Protoporphyrinogen oxidase"/>
    <property type="match status" value="1"/>
</dbReference>
<keyword evidence="10" id="KW-0809">Transit peptide</keyword>
<comment type="cofactor">
    <cofactor evidence="15">
        <name>FAD</name>
        <dbReference type="ChEBI" id="CHEBI:57692"/>
    </cofactor>
    <text evidence="15">Binds 1 FAD per subunit.</text>
</comment>
<evidence type="ECO:0000256" key="5">
    <source>
        <dbReference type="ARBA" id="ARBA00012867"/>
    </source>
</evidence>
<comment type="similarity">
    <text evidence="4 15">Belongs to the protoporphyrinogen/coproporphyrinogen oxidase family. Protoporphyrinogen oxidase subfamily.</text>
</comment>
<protein>
    <recommendedName>
        <fullName evidence="5 15">Protoporphyrinogen oxidase</fullName>
        <ecNumber evidence="5 15">1.3.3.4</ecNumber>
    </recommendedName>
</protein>
<name>A0A6U0EJ85_9CHLO</name>
<evidence type="ECO:0000256" key="10">
    <source>
        <dbReference type="ARBA" id="ARBA00022946"/>
    </source>
</evidence>
<evidence type="ECO:0000256" key="4">
    <source>
        <dbReference type="ARBA" id="ARBA00010551"/>
    </source>
</evidence>
<evidence type="ECO:0000259" key="17">
    <source>
        <dbReference type="Pfam" id="PF01593"/>
    </source>
</evidence>
<evidence type="ECO:0000256" key="11">
    <source>
        <dbReference type="ARBA" id="ARBA00023002"/>
    </source>
</evidence>
<keyword evidence="11 15" id="KW-0560">Oxidoreductase</keyword>
<accession>A0A6U0EJ85</accession>
<dbReference type="Pfam" id="PF01593">
    <property type="entry name" value="Amino_oxidase"/>
    <property type="match status" value="1"/>
</dbReference>
<comment type="pathway">
    <text evidence="3 15">Porphyrin-containing compound metabolism; protoporphyrin-IX biosynthesis; protoporphyrin-IX from protoporphyrinogen-IX: step 1/1.</text>
</comment>
<evidence type="ECO:0000256" key="9">
    <source>
        <dbReference type="ARBA" id="ARBA00022827"/>
    </source>
</evidence>
<reference evidence="18" key="1">
    <citation type="submission" date="2021-01" db="EMBL/GenBank/DDBJ databases">
        <authorList>
            <person name="Corre E."/>
            <person name="Pelletier E."/>
            <person name="Niang G."/>
            <person name="Scheremetjew M."/>
            <person name="Finn R."/>
            <person name="Kale V."/>
            <person name="Holt S."/>
            <person name="Cochrane G."/>
            <person name="Meng A."/>
            <person name="Brown T."/>
            <person name="Cohen L."/>
        </authorList>
    </citation>
    <scope>NUCLEOTIDE SEQUENCE</scope>
    <source>
        <strain evidence="18">Clade-D-RCC2572</strain>
    </source>
</reference>
<evidence type="ECO:0000256" key="14">
    <source>
        <dbReference type="ARBA" id="ARBA00047554"/>
    </source>
</evidence>
<keyword evidence="6" id="KW-0150">Chloroplast</keyword>
<dbReference type="Gene3D" id="3.90.660.20">
    <property type="entry name" value="Protoporphyrinogen oxidase, mitochondrial, domain 2"/>
    <property type="match status" value="1"/>
</dbReference>
<evidence type="ECO:0000256" key="13">
    <source>
        <dbReference type="ARBA" id="ARBA00023244"/>
    </source>
</evidence>
<dbReference type="Gene3D" id="3.50.50.60">
    <property type="entry name" value="FAD/NAD(P)-binding domain"/>
    <property type="match status" value="1"/>
</dbReference>
<dbReference type="PANTHER" id="PTHR42923:SF3">
    <property type="entry name" value="PROTOPORPHYRINOGEN OXIDASE"/>
    <property type="match status" value="1"/>
</dbReference>
<dbReference type="EC" id="1.3.3.4" evidence="5 15"/>
<comment type="catalytic activity">
    <reaction evidence="14 15">
        <text>protoporphyrinogen IX + 3 O2 = protoporphyrin IX + 3 H2O2</text>
        <dbReference type="Rhea" id="RHEA:25576"/>
        <dbReference type="ChEBI" id="CHEBI:15379"/>
        <dbReference type="ChEBI" id="CHEBI:16240"/>
        <dbReference type="ChEBI" id="CHEBI:57306"/>
        <dbReference type="ChEBI" id="CHEBI:57307"/>
        <dbReference type="EC" id="1.3.3.4"/>
    </reaction>
</comment>
<dbReference type="PANTHER" id="PTHR42923">
    <property type="entry name" value="PROTOPORPHYRINOGEN OXIDASE"/>
    <property type="match status" value="1"/>
</dbReference>
<keyword evidence="8" id="KW-0934">Plastid</keyword>
<sequence length="536" mass="57253">MLTAPTRAPHAARARAPREHQGRRVRPVRGAVRVTAATKREVDVCVVGAGVSGLSTAFTLMQKSSNTTTLVTEARDYVGGNITSKNDGTYVWEEGPNSYQPGDAILTLACDAGMRDDILLADPASNRYVLWDEKLRILPHSIESAVLGDFLTWPGKIRAGLGAIGIRAPAPEGKEESVKEFVSRNLGTEAFERLIEPFCSGVYAGDPAMLSSVAATGRVQRLEPLGGSLVAGAIMAQKEAAANKKPRDPRLPEVKGQTVGSFRGGLKTFPEGLAKKLGEDVVKCNWKLTSVSKASDGVGYECAYDTPEGPQMVRAKCLLLTAPAYVAAEVVKNMAPKASTALNKFYYPPVGSVTISYPKTAFRTDGTSALPEGGLTGFGQLHPRSQGIRTLGTIYSSSLFKDDKRQPDDEFMLLNYIGGARDVAIKDMTEAELVEQVHQDCLKTLLKPGTPLPKVVGVRVWEKAIPQFNVGHLDVLAEAKSALNEAKCGESDGMFLGGNYTAGVALGRCVEFGIEQATDVMMFLNANTSAKSSVAV</sequence>
<dbReference type="UniPathway" id="UPA00251">
    <property type="reaction ID" value="UER00324"/>
</dbReference>
<dbReference type="InterPro" id="IPR004572">
    <property type="entry name" value="Protoporphyrinogen_oxidase"/>
</dbReference>
<organism evidence="18">
    <name type="scientific">Ostreococcus mediterraneus</name>
    <dbReference type="NCBI Taxonomy" id="1486918"/>
    <lineage>
        <taxon>Eukaryota</taxon>
        <taxon>Viridiplantae</taxon>
        <taxon>Chlorophyta</taxon>
        <taxon>Mamiellophyceae</taxon>
        <taxon>Mamiellales</taxon>
        <taxon>Bathycoccaceae</taxon>
        <taxon>Ostreococcus</taxon>
    </lineage>
</organism>
<evidence type="ECO:0000256" key="7">
    <source>
        <dbReference type="ARBA" id="ARBA00022630"/>
    </source>
</evidence>
<evidence type="ECO:0000256" key="1">
    <source>
        <dbReference type="ARBA" id="ARBA00002600"/>
    </source>
</evidence>
<proteinExistence type="inferred from homology"/>
<dbReference type="GO" id="GO:0009534">
    <property type="term" value="C:chloroplast thylakoid"/>
    <property type="evidence" value="ECO:0007669"/>
    <property type="project" value="TreeGrafter"/>
</dbReference>
<dbReference type="Gene3D" id="1.10.3110.10">
    <property type="entry name" value="protoporphyrinogen ix oxidase, domain 3"/>
    <property type="match status" value="1"/>
</dbReference>
<keyword evidence="9 15" id="KW-0274">FAD</keyword>
<dbReference type="SUPFAM" id="SSF51905">
    <property type="entry name" value="FAD/NAD(P)-binding domain"/>
    <property type="match status" value="1"/>
</dbReference>
<keyword evidence="12 15" id="KW-0350">Heme biosynthesis</keyword>
<evidence type="ECO:0000256" key="16">
    <source>
        <dbReference type="SAM" id="MobiDB-lite"/>
    </source>
</evidence>
<dbReference type="AlphaFoldDB" id="A0A6U0EJ85"/>
<feature type="domain" description="Amine oxidase" evidence="17">
    <location>
        <begin position="51"/>
        <end position="521"/>
    </location>
</feature>
<dbReference type="InterPro" id="IPR036188">
    <property type="entry name" value="FAD/NAD-bd_sf"/>
</dbReference>
<gene>
    <name evidence="18" type="ORF">OMED0929_LOCUS5272</name>
</gene>
<evidence type="ECO:0000256" key="6">
    <source>
        <dbReference type="ARBA" id="ARBA00022528"/>
    </source>
</evidence>